<keyword evidence="4" id="KW-0521">NADP</keyword>
<dbReference type="GO" id="GO:0050661">
    <property type="term" value="F:NADP binding"/>
    <property type="evidence" value="ECO:0007669"/>
    <property type="project" value="InterPro"/>
</dbReference>
<organism evidence="6 7">
    <name type="scientific">Sungouiella intermedia</name>
    <dbReference type="NCBI Taxonomy" id="45354"/>
    <lineage>
        <taxon>Eukaryota</taxon>
        <taxon>Fungi</taxon>
        <taxon>Dikarya</taxon>
        <taxon>Ascomycota</taxon>
        <taxon>Saccharomycotina</taxon>
        <taxon>Pichiomycetes</taxon>
        <taxon>Metschnikowiaceae</taxon>
        <taxon>Sungouiella</taxon>
    </lineage>
</organism>
<dbReference type="AlphaFoldDB" id="A0A1L0DZN3"/>
<dbReference type="PRINTS" id="PR00370">
    <property type="entry name" value="FMOXYGENASE"/>
</dbReference>
<evidence type="ECO:0000256" key="2">
    <source>
        <dbReference type="ARBA" id="ARBA00022630"/>
    </source>
</evidence>
<comment type="similarity">
    <text evidence="1">Belongs to the FMO family.</text>
</comment>
<evidence type="ECO:0000256" key="5">
    <source>
        <dbReference type="ARBA" id="ARBA00023002"/>
    </source>
</evidence>
<dbReference type="GO" id="GO:0004499">
    <property type="term" value="F:N,N-dimethylaniline monooxygenase activity"/>
    <property type="evidence" value="ECO:0007669"/>
    <property type="project" value="InterPro"/>
</dbReference>
<dbReference type="InterPro" id="IPR000960">
    <property type="entry name" value="Flavin_mOase"/>
</dbReference>
<keyword evidence="5" id="KW-0560">Oxidoreductase</keyword>
<gene>
    <name evidence="6" type="ORF">SAMEA4029009_CIC11G00000004703</name>
</gene>
<evidence type="ECO:0000256" key="1">
    <source>
        <dbReference type="ARBA" id="ARBA00009183"/>
    </source>
</evidence>
<dbReference type="InterPro" id="IPR050346">
    <property type="entry name" value="FMO-like"/>
</dbReference>
<sequence length="502" mass="57428">MASDYFTKVLSSNLVINFNLPFSFPLRDLLPKLDKRRGNREPLKWRHLLNIKPSKFLLFSLIQRMKVIIIGGGPAGLAAAKALGKEPGNFEIDLYEIQPQVGGLWNYVPENKNGKPSSVNNGYVTGIYREMETNITKDIMQYNGYPFPEETEVFPTRGEVAEYLHEFSNTIVNVKIHLNSEVTKAKKVDGRWQVEVHNYDSGKNRSSEYDALIVANGHFRTPFFPLVEGLDEWRRERPDSVTHAKFYDHAEPFRGKRVLVVGNSASGIDISTQLSTVASQVYVSSRKKDELLQLNNPVVVDIGVVKSYNPDRSITLEDDSTVQDIDVVMFCTGYLYDVPFLEDYQEEISLKTRSGFRNIYKGIFFIYDPSLIFIALQKQVAPMPLAEAQSVYVARVLNKRINLPSTEDMARIEREETSKFDSESQYQYLGYPRDVDYISELIQEVLEVQDGLGGHEAEYWNGARRTSRSLSGPVKNKRLEVVLKHTLELREQKKEFVILRND</sequence>
<dbReference type="Gene3D" id="3.50.50.60">
    <property type="entry name" value="FAD/NAD(P)-binding domain"/>
    <property type="match status" value="2"/>
</dbReference>
<reference evidence="6 7" key="1">
    <citation type="submission" date="2016-10" db="EMBL/GenBank/DDBJ databases">
        <authorList>
            <person name="de Groot N.N."/>
        </authorList>
    </citation>
    <scope>NUCLEOTIDE SEQUENCE [LARGE SCALE GENOMIC DNA]</scope>
    <source>
        <strain evidence="6 7">PYCC 4715</strain>
    </source>
</reference>
<evidence type="ECO:0000256" key="3">
    <source>
        <dbReference type="ARBA" id="ARBA00022827"/>
    </source>
</evidence>
<dbReference type="PANTHER" id="PTHR23023">
    <property type="entry name" value="DIMETHYLANILINE MONOOXYGENASE"/>
    <property type="match status" value="1"/>
</dbReference>
<evidence type="ECO:0000313" key="7">
    <source>
        <dbReference type="Proteomes" id="UP000182259"/>
    </source>
</evidence>
<keyword evidence="2" id="KW-0285">Flavoprotein</keyword>
<keyword evidence="3" id="KW-0274">FAD</keyword>
<accession>A0A1L0DZN3</accession>
<dbReference type="GO" id="GO:0050660">
    <property type="term" value="F:flavin adenine dinucleotide binding"/>
    <property type="evidence" value="ECO:0007669"/>
    <property type="project" value="InterPro"/>
</dbReference>
<protein>
    <submittedName>
        <fullName evidence="6">CIC11C00000004703</fullName>
    </submittedName>
</protein>
<dbReference type="SUPFAM" id="SSF51905">
    <property type="entry name" value="FAD/NAD(P)-binding domain"/>
    <property type="match status" value="2"/>
</dbReference>
<dbReference type="Proteomes" id="UP000182259">
    <property type="component" value="Chromosome V"/>
</dbReference>
<evidence type="ECO:0000256" key="4">
    <source>
        <dbReference type="ARBA" id="ARBA00022857"/>
    </source>
</evidence>
<proteinExistence type="inferred from homology"/>
<dbReference type="EMBL" id="LT635768">
    <property type="protein sequence ID" value="SGZ57758.1"/>
    <property type="molecule type" value="Genomic_DNA"/>
</dbReference>
<dbReference type="Pfam" id="PF00743">
    <property type="entry name" value="FMO-like"/>
    <property type="match status" value="2"/>
</dbReference>
<name>A0A1L0DZN3_9ASCO</name>
<dbReference type="InterPro" id="IPR036188">
    <property type="entry name" value="FAD/NAD-bd_sf"/>
</dbReference>
<dbReference type="InterPro" id="IPR020946">
    <property type="entry name" value="Flavin_mOase-like"/>
</dbReference>
<evidence type="ECO:0000313" key="6">
    <source>
        <dbReference type="EMBL" id="SGZ57758.1"/>
    </source>
</evidence>